<gene>
    <name evidence="1" type="ORF">GCM10017655_10740</name>
</gene>
<evidence type="ECO:0000313" key="1">
    <source>
        <dbReference type="EMBL" id="GLK88012.1"/>
    </source>
</evidence>
<sequence>MGIDGVKLTVRFYRTASGVEPVLDWLRDQSLEIRKAVGTDIKTVQIGWPLGMPLVRKMAADLWEIRSRFPAGIARVLFTVVRTEMVLLHGFIKKSEATPAADLAVAKKRHSILRGDS</sequence>
<organism evidence="1 2">
    <name type="scientific">Pseudomonas turukhanskensis</name>
    <dbReference type="NCBI Taxonomy" id="1806536"/>
    <lineage>
        <taxon>Bacteria</taxon>
        <taxon>Pseudomonadati</taxon>
        <taxon>Pseudomonadota</taxon>
        <taxon>Gammaproteobacteria</taxon>
        <taxon>Pseudomonadales</taxon>
        <taxon>Pseudomonadaceae</taxon>
        <taxon>Pseudomonas</taxon>
    </lineage>
</organism>
<dbReference type="RefSeq" id="WP_271194241.1">
    <property type="nucleotide sequence ID" value="NZ_BSFN01000002.1"/>
</dbReference>
<evidence type="ECO:0008006" key="3">
    <source>
        <dbReference type="Google" id="ProtNLM"/>
    </source>
</evidence>
<dbReference type="InterPro" id="IPR009241">
    <property type="entry name" value="HigB-like"/>
</dbReference>
<dbReference type="Pfam" id="PF05973">
    <property type="entry name" value="Gp49"/>
    <property type="match status" value="1"/>
</dbReference>
<evidence type="ECO:0000313" key="2">
    <source>
        <dbReference type="Proteomes" id="UP001143328"/>
    </source>
</evidence>
<dbReference type="Proteomes" id="UP001143328">
    <property type="component" value="Unassembled WGS sequence"/>
</dbReference>
<proteinExistence type="predicted"/>
<reference evidence="1" key="2">
    <citation type="submission" date="2023-01" db="EMBL/GenBank/DDBJ databases">
        <authorList>
            <person name="Sun Q."/>
            <person name="Evtushenko L."/>
        </authorList>
    </citation>
    <scope>NUCLEOTIDE SEQUENCE</scope>
    <source>
        <strain evidence="1">VKM B-2935</strain>
    </source>
</reference>
<dbReference type="EMBL" id="BSFN01000002">
    <property type="protein sequence ID" value="GLK88012.1"/>
    <property type="molecule type" value="Genomic_DNA"/>
</dbReference>
<comment type="caution">
    <text evidence="1">The sequence shown here is derived from an EMBL/GenBank/DDBJ whole genome shotgun (WGS) entry which is preliminary data.</text>
</comment>
<dbReference type="AlphaFoldDB" id="A0A9W6K363"/>
<protein>
    <recommendedName>
        <fullName evidence="3">Phage-related protein</fullName>
    </recommendedName>
</protein>
<accession>A0A9W6K363</accession>
<reference evidence="1" key="1">
    <citation type="journal article" date="2014" name="Int. J. Syst. Evol. Microbiol.">
        <title>Complete genome sequence of Corynebacterium casei LMG S-19264T (=DSM 44701T), isolated from a smear-ripened cheese.</title>
        <authorList>
            <consortium name="US DOE Joint Genome Institute (JGI-PGF)"/>
            <person name="Walter F."/>
            <person name="Albersmeier A."/>
            <person name="Kalinowski J."/>
            <person name="Ruckert C."/>
        </authorList>
    </citation>
    <scope>NUCLEOTIDE SEQUENCE</scope>
    <source>
        <strain evidence="1">VKM B-2935</strain>
    </source>
</reference>
<keyword evidence="2" id="KW-1185">Reference proteome</keyword>
<name>A0A9W6K363_9PSED</name>